<accession>A0A8J3QD29</accession>
<dbReference type="EMBL" id="BONY01000037">
    <property type="protein sequence ID" value="GIH07478.1"/>
    <property type="molecule type" value="Genomic_DNA"/>
</dbReference>
<protein>
    <submittedName>
        <fullName evidence="1">Uncharacterized protein</fullName>
    </submittedName>
</protein>
<dbReference type="Proteomes" id="UP000612899">
    <property type="component" value="Unassembled WGS sequence"/>
</dbReference>
<dbReference type="AlphaFoldDB" id="A0A8J3QD29"/>
<sequence>MSIYLLCPMPECATEQQLCELDPDASLSAMLRHFIYGHPDTDSEFLMTIVEEVQR</sequence>
<keyword evidence="2" id="KW-1185">Reference proteome</keyword>
<gene>
    <name evidence="1" type="ORF">Rhe02_55450</name>
</gene>
<proteinExistence type="predicted"/>
<comment type="caution">
    <text evidence="1">The sequence shown here is derived from an EMBL/GenBank/DDBJ whole genome shotgun (WGS) entry which is preliminary data.</text>
</comment>
<name>A0A8J3QD29_9ACTN</name>
<evidence type="ECO:0000313" key="1">
    <source>
        <dbReference type="EMBL" id="GIH07478.1"/>
    </source>
</evidence>
<organism evidence="1 2">
    <name type="scientific">Rhizocola hellebori</name>
    <dbReference type="NCBI Taxonomy" id="1392758"/>
    <lineage>
        <taxon>Bacteria</taxon>
        <taxon>Bacillati</taxon>
        <taxon>Actinomycetota</taxon>
        <taxon>Actinomycetes</taxon>
        <taxon>Micromonosporales</taxon>
        <taxon>Micromonosporaceae</taxon>
        <taxon>Rhizocola</taxon>
    </lineage>
</organism>
<reference evidence="1" key="1">
    <citation type="submission" date="2021-01" db="EMBL/GenBank/DDBJ databases">
        <title>Whole genome shotgun sequence of Rhizocola hellebori NBRC 109834.</title>
        <authorList>
            <person name="Komaki H."/>
            <person name="Tamura T."/>
        </authorList>
    </citation>
    <scope>NUCLEOTIDE SEQUENCE</scope>
    <source>
        <strain evidence="1">NBRC 109834</strain>
    </source>
</reference>
<evidence type="ECO:0000313" key="2">
    <source>
        <dbReference type="Proteomes" id="UP000612899"/>
    </source>
</evidence>
<dbReference type="RefSeq" id="WP_203911270.1">
    <property type="nucleotide sequence ID" value="NZ_BONY01000037.1"/>
</dbReference>